<keyword evidence="2" id="KW-1185">Reference proteome</keyword>
<comment type="caution">
    <text evidence="1">The sequence shown here is derived from an EMBL/GenBank/DDBJ whole genome shotgun (WGS) entry which is preliminary data.</text>
</comment>
<gene>
    <name evidence="1" type="ORF">ElyMa_002649400</name>
</gene>
<accession>A0AAV4H7E6</accession>
<dbReference type="EMBL" id="BMAT01005469">
    <property type="protein sequence ID" value="GFR93694.1"/>
    <property type="molecule type" value="Genomic_DNA"/>
</dbReference>
<name>A0AAV4H7E6_9GAST</name>
<organism evidence="1 2">
    <name type="scientific">Elysia marginata</name>
    <dbReference type="NCBI Taxonomy" id="1093978"/>
    <lineage>
        <taxon>Eukaryota</taxon>
        <taxon>Metazoa</taxon>
        <taxon>Spiralia</taxon>
        <taxon>Lophotrochozoa</taxon>
        <taxon>Mollusca</taxon>
        <taxon>Gastropoda</taxon>
        <taxon>Heterobranchia</taxon>
        <taxon>Euthyneura</taxon>
        <taxon>Panpulmonata</taxon>
        <taxon>Sacoglossa</taxon>
        <taxon>Placobranchoidea</taxon>
        <taxon>Plakobranchidae</taxon>
        <taxon>Elysia</taxon>
    </lineage>
</organism>
<protein>
    <submittedName>
        <fullName evidence="1">Uncharacterized protein</fullName>
    </submittedName>
</protein>
<sequence>MEWSMTLWDIGRCLQDGFQMLTPDQKFRRVKISPRLLLLCQQDNGDEDTSYICVRPGGDYRAKDNLFDNLITGKETWVHLNTPQIKRDSMTWKYPSRSNCRGPQLKGWLLCSGMRKV</sequence>
<dbReference type="Proteomes" id="UP000762676">
    <property type="component" value="Unassembled WGS sequence"/>
</dbReference>
<proteinExistence type="predicted"/>
<evidence type="ECO:0000313" key="2">
    <source>
        <dbReference type="Proteomes" id="UP000762676"/>
    </source>
</evidence>
<reference evidence="1 2" key="1">
    <citation type="journal article" date="2021" name="Elife">
        <title>Chloroplast acquisition without the gene transfer in kleptoplastic sea slugs, Plakobranchus ocellatus.</title>
        <authorList>
            <person name="Maeda T."/>
            <person name="Takahashi S."/>
            <person name="Yoshida T."/>
            <person name="Shimamura S."/>
            <person name="Takaki Y."/>
            <person name="Nagai Y."/>
            <person name="Toyoda A."/>
            <person name="Suzuki Y."/>
            <person name="Arimoto A."/>
            <person name="Ishii H."/>
            <person name="Satoh N."/>
            <person name="Nishiyama T."/>
            <person name="Hasebe M."/>
            <person name="Maruyama T."/>
            <person name="Minagawa J."/>
            <person name="Obokata J."/>
            <person name="Shigenobu S."/>
        </authorList>
    </citation>
    <scope>NUCLEOTIDE SEQUENCE [LARGE SCALE GENOMIC DNA]</scope>
</reference>
<evidence type="ECO:0000313" key="1">
    <source>
        <dbReference type="EMBL" id="GFR93694.1"/>
    </source>
</evidence>
<dbReference type="AlphaFoldDB" id="A0AAV4H7E6"/>